<evidence type="ECO:0000259" key="5">
    <source>
        <dbReference type="PROSITE" id="PS50931"/>
    </source>
</evidence>
<evidence type="ECO:0000256" key="2">
    <source>
        <dbReference type="ARBA" id="ARBA00023015"/>
    </source>
</evidence>
<protein>
    <submittedName>
        <fullName evidence="6">DNA-binding transcriptional LysR family regulator</fullName>
    </submittedName>
</protein>
<comment type="caution">
    <text evidence="6">The sequence shown here is derived from an EMBL/GenBank/DDBJ whole genome shotgun (WGS) entry which is preliminary data.</text>
</comment>
<dbReference type="Proteomes" id="UP000527616">
    <property type="component" value="Unassembled WGS sequence"/>
</dbReference>
<dbReference type="InterPro" id="IPR005119">
    <property type="entry name" value="LysR_subst-bd"/>
</dbReference>
<proteinExistence type="inferred from homology"/>
<keyword evidence="4" id="KW-0804">Transcription</keyword>
<dbReference type="SUPFAM" id="SSF46785">
    <property type="entry name" value="Winged helix' DNA-binding domain"/>
    <property type="match status" value="1"/>
</dbReference>
<dbReference type="RefSeq" id="WP_179444976.1">
    <property type="nucleotide sequence ID" value="NZ_JACBZS010000001.1"/>
</dbReference>
<accession>A0A7Z0IL35</accession>
<dbReference type="PRINTS" id="PR00039">
    <property type="entry name" value="HTHLYSR"/>
</dbReference>
<dbReference type="PANTHER" id="PTHR30346:SF17">
    <property type="entry name" value="LYSR FAMILY TRANSCRIPTIONAL REGULATOR"/>
    <property type="match status" value="1"/>
</dbReference>
<dbReference type="SUPFAM" id="SSF53850">
    <property type="entry name" value="Periplasmic binding protein-like II"/>
    <property type="match status" value="1"/>
</dbReference>
<dbReference type="PANTHER" id="PTHR30346">
    <property type="entry name" value="TRANSCRIPTIONAL DUAL REGULATOR HCAR-RELATED"/>
    <property type="match status" value="1"/>
</dbReference>
<comment type="similarity">
    <text evidence="1">Belongs to the LysR transcriptional regulatory family.</text>
</comment>
<evidence type="ECO:0000256" key="3">
    <source>
        <dbReference type="ARBA" id="ARBA00023125"/>
    </source>
</evidence>
<evidence type="ECO:0000313" key="6">
    <source>
        <dbReference type="EMBL" id="NYI71107.1"/>
    </source>
</evidence>
<dbReference type="Gene3D" id="3.40.190.10">
    <property type="entry name" value="Periplasmic binding protein-like II"/>
    <property type="match status" value="2"/>
</dbReference>
<dbReference type="InterPro" id="IPR036388">
    <property type="entry name" value="WH-like_DNA-bd_sf"/>
</dbReference>
<keyword evidence="3 6" id="KW-0238">DNA-binding</keyword>
<dbReference type="Gene3D" id="1.10.10.10">
    <property type="entry name" value="Winged helix-like DNA-binding domain superfamily/Winged helix DNA-binding domain"/>
    <property type="match status" value="1"/>
</dbReference>
<dbReference type="Pfam" id="PF03466">
    <property type="entry name" value="LysR_substrate"/>
    <property type="match status" value="1"/>
</dbReference>
<reference evidence="6 7" key="1">
    <citation type="submission" date="2020-07" db="EMBL/GenBank/DDBJ databases">
        <title>Sequencing the genomes of 1000 actinobacteria strains.</title>
        <authorList>
            <person name="Klenk H.-P."/>
        </authorList>
    </citation>
    <scope>NUCLEOTIDE SEQUENCE [LARGE SCALE GENOMIC DNA]</scope>
    <source>
        <strain evidence="6 7">DSM 103164</strain>
    </source>
</reference>
<dbReference type="EMBL" id="JACBZS010000001">
    <property type="protein sequence ID" value="NYI71107.1"/>
    <property type="molecule type" value="Genomic_DNA"/>
</dbReference>
<keyword evidence="2" id="KW-0805">Transcription regulation</keyword>
<dbReference type="FunFam" id="1.10.10.10:FF:000001">
    <property type="entry name" value="LysR family transcriptional regulator"/>
    <property type="match status" value="1"/>
</dbReference>
<dbReference type="InterPro" id="IPR000847">
    <property type="entry name" value="LysR_HTH_N"/>
</dbReference>
<organism evidence="6 7">
    <name type="scientific">Naumannella cuiyingiana</name>
    <dbReference type="NCBI Taxonomy" id="1347891"/>
    <lineage>
        <taxon>Bacteria</taxon>
        <taxon>Bacillati</taxon>
        <taxon>Actinomycetota</taxon>
        <taxon>Actinomycetes</taxon>
        <taxon>Propionibacteriales</taxon>
        <taxon>Propionibacteriaceae</taxon>
        <taxon>Naumannella</taxon>
    </lineage>
</organism>
<dbReference type="PROSITE" id="PS50931">
    <property type="entry name" value="HTH_LYSR"/>
    <property type="match status" value="1"/>
</dbReference>
<dbReference type="Pfam" id="PF00126">
    <property type="entry name" value="HTH_1"/>
    <property type="match status" value="1"/>
</dbReference>
<dbReference type="GO" id="GO:0032993">
    <property type="term" value="C:protein-DNA complex"/>
    <property type="evidence" value="ECO:0007669"/>
    <property type="project" value="TreeGrafter"/>
</dbReference>
<dbReference type="InterPro" id="IPR036390">
    <property type="entry name" value="WH_DNA-bd_sf"/>
</dbReference>
<gene>
    <name evidence="6" type="ORF">GGQ54_001667</name>
</gene>
<name>A0A7Z0IL35_9ACTN</name>
<feature type="domain" description="HTH lysR-type" evidence="5">
    <location>
        <begin position="13"/>
        <end position="70"/>
    </location>
</feature>
<evidence type="ECO:0000256" key="1">
    <source>
        <dbReference type="ARBA" id="ARBA00009437"/>
    </source>
</evidence>
<keyword evidence="7" id="KW-1185">Reference proteome</keyword>
<dbReference type="GO" id="GO:0003700">
    <property type="term" value="F:DNA-binding transcription factor activity"/>
    <property type="evidence" value="ECO:0007669"/>
    <property type="project" value="InterPro"/>
</dbReference>
<dbReference type="GO" id="GO:0003677">
    <property type="term" value="F:DNA binding"/>
    <property type="evidence" value="ECO:0007669"/>
    <property type="project" value="UniProtKB-KW"/>
</dbReference>
<dbReference type="AlphaFoldDB" id="A0A7Z0IL35"/>
<evidence type="ECO:0000313" key="7">
    <source>
        <dbReference type="Proteomes" id="UP000527616"/>
    </source>
</evidence>
<sequence length="309" mass="32444">MGPAATGETGVAVELRQLRYFLEVARELHFGRAAEALRVAPSAVSQQVARLERELGTPLLDRSHRAVRLTEAGQRFAPRARAVLDAANAAADSVRVPSRVVRLGTSAGLGTRIAALAERAQLAEPPIRLELSYAPADDRLAAVGAGRLDAAVVRGDSRASAELDFTEVWTDELVIALPSAHPLAAEAAIPLGALAGVPLRIVPRDRNPDLHDTVYAAAAESGFVPTIAGEFGDALHEGFAALAIGPPSWTVFYAGHAQTLAIPGVSFVPATVGPDGRGLFLRAFVVTDARRPLSPVLAEFLDLCRRAGA</sequence>
<evidence type="ECO:0000256" key="4">
    <source>
        <dbReference type="ARBA" id="ARBA00023163"/>
    </source>
</evidence>